<reference evidence="3" key="1">
    <citation type="submission" date="2020-11" db="EMBL/GenBank/DDBJ databases">
        <title>Chlorella ohadii genome sequencing and assembly.</title>
        <authorList>
            <person name="Murik O."/>
            <person name="Treves H."/>
            <person name="Kedem I."/>
            <person name="Shotland Y."/>
            <person name="Kaplan A."/>
        </authorList>
    </citation>
    <scope>NUCLEOTIDE SEQUENCE</scope>
    <source>
        <strain evidence="3">1</strain>
    </source>
</reference>
<keyword evidence="4" id="KW-1185">Reference proteome</keyword>
<dbReference type="Proteomes" id="UP001205105">
    <property type="component" value="Unassembled WGS sequence"/>
</dbReference>
<proteinExistence type="predicted"/>
<feature type="domain" description="Ysc84 actin-binding" evidence="2">
    <location>
        <begin position="4"/>
        <end position="107"/>
    </location>
</feature>
<accession>A0AAD5H1K1</accession>
<feature type="compositionally biased region" description="Basic residues" evidence="1">
    <location>
        <begin position="173"/>
        <end position="183"/>
    </location>
</feature>
<dbReference type="Pfam" id="PF04366">
    <property type="entry name" value="Ysc84"/>
    <property type="match status" value="1"/>
</dbReference>
<evidence type="ECO:0000256" key="1">
    <source>
        <dbReference type="SAM" id="MobiDB-lite"/>
    </source>
</evidence>
<evidence type="ECO:0000313" key="4">
    <source>
        <dbReference type="Proteomes" id="UP001205105"/>
    </source>
</evidence>
<feature type="compositionally biased region" description="Polar residues" evidence="1">
    <location>
        <begin position="148"/>
        <end position="157"/>
    </location>
</feature>
<organism evidence="3 4">
    <name type="scientific">Chlorella ohadii</name>
    <dbReference type="NCBI Taxonomy" id="2649997"/>
    <lineage>
        <taxon>Eukaryota</taxon>
        <taxon>Viridiplantae</taxon>
        <taxon>Chlorophyta</taxon>
        <taxon>core chlorophytes</taxon>
        <taxon>Trebouxiophyceae</taxon>
        <taxon>Chlorellales</taxon>
        <taxon>Chlorellaceae</taxon>
        <taxon>Chlorella clade</taxon>
        <taxon>Chlorella</taxon>
    </lineage>
</organism>
<feature type="region of interest" description="Disordered" evidence="1">
    <location>
        <begin position="130"/>
        <end position="237"/>
    </location>
</feature>
<dbReference type="InterPro" id="IPR007461">
    <property type="entry name" value="Ysc84_actin-binding"/>
</dbReference>
<feature type="compositionally biased region" description="Low complexity" evidence="1">
    <location>
        <begin position="130"/>
        <end position="147"/>
    </location>
</feature>
<sequence>MAQTDDQVQAFAAQNAQGMELGAEGADPDAAQPTKHKEGGAVRLNGTCSATLADGVFWDVSVRAGCTYVDDRLNASLYGDGVTAAEILGGRVALPEEFLPLYQAVDALAAEAQTTRVTLSKFSLVRQQSRRQQQQQSQQQQSQQSQQLARQLSNASAGSTGSGGGGPGPTLLHRIRASFKRRSGSGSSARGCDSPTLHDRGWRRSVSSASNSDPASGAAAGSPGPSEEPSNDFKLFGGVSIDFEERFTYEAQEAAEAEAEARQQAADTAPPAAAAAEAATA</sequence>
<feature type="compositionally biased region" description="Low complexity" evidence="1">
    <location>
        <begin position="262"/>
        <end position="281"/>
    </location>
</feature>
<dbReference type="AlphaFoldDB" id="A0AAD5H1K1"/>
<protein>
    <recommendedName>
        <fullName evidence="2">Ysc84 actin-binding domain-containing protein</fullName>
    </recommendedName>
</protein>
<gene>
    <name evidence="3" type="ORF">COHA_005715</name>
</gene>
<dbReference type="EMBL" id="JADXDR010000078">
    <property type="protein sequence ID" value="KAI7840561.1"/>
    <property type="molecule type" value="Genomic_DNA"/>
</dbReference>
<name>A0AAD5H1K1_9CHLO</name>
<feature type="region of interest" description="Disordered" evidence="1">
    <location>
        <begin position="22"/>
        <end position="41"/>
    </location>
</feature>
<feature type="region of interest" description="Disordered" evidence="1">
    <location>
        <begin position="249"/>
        <end position="281"/>
    </location>
</feature>
<comment type="caution">
    <text evidence="3">The sequence shown here is derived from an EMBL/GenBank/DDBJ whole genome shotgun (WGS) entry which is preliminary data.</text>
</comment>
<feature type="compositionally biased region" description="Low complexity" evidence="1">
    <location>
        <begin position="207"/>
        <end position="228"/>
    </location>
</feature>
<evidence type="ECO:0000313" key="3">
    <source>
        <dbReference type="EMBL" id="KAI7840561.1"/>
    </source>
</evidence>
<evidence type="ECO:0000259" key="2">
    <source>
        <dbReference type="Pfam" id="PF04366"/>
    </source>
</evidence>